<evidence type="ECO:0000313" key="2">
    <source>
        <dbReference type="EMBL" id="CAB4804264.1"/>
    </source>
</evidence>
<dbReference type="EMBL" id="CAFAAI010000208">
    <property type="protein sequence ID" value="CAB4804264.1"/>
    <property type="molecule type" value="Genomic_DNA"/>
</dbReference>
<evidence type="ECO:0000256" key="1">
    <source>
        <dbReference type="SAM" id="Phobius"/>
    </source>
</evidence>
<protein>
    <submittedName>
        <fullName evidence="2">Unannotated protein</fullName>
    </submittedName>
</protein>
<keyword evidence="1" id="KW-0472">Membrane</keyword>
<dbReference type="AlphaFoldDB" id="A0A6J6Y893"/>
<keyword evidence="1" id="KW-0812">Transmembrane</keyword>
<feature type="transmembrane region" description="Helical" evidence="1">
    <location>
        <begin position="6"/>
        <end position="28"/>
    </location>
</feature>
<accession>A0A6J6Y893</accession>
<keyword evidence="1" id="KW-1133">Transmembrane helix</keyword>
<proteinExistence type="predicted"/>
<name>A0A6J6Y893_9ZZZZ</name>
<organism evidence="2">
    <name type="scientific">freshwater metagenome</name>
    <dbReference type="NCBI Taxonomy" id="449393"/>
    <lineage>
        <taxon>unclassified sequences</taxon>
        <taxon>metagenomes</taxon>
        <taxon>ecological metagenomes</taxon>
    </lineage>
</organism>
<reference evidence="2" key="1">
    <citation type="submission" date="2020-05" db="EMBL/GenBank/DDBJ databases">
        <authorList>
            <person name="Chiriac C."/>
            <person name="Salcher M."/>
            <person name="Ghai R."/>
            <person name="Kavagutti S V."/>
        </authorList>
    </citation>
    <scope>NUCLEOTIDE SEQUENCE</scope>
</reference>
<sequence>MDTVELPALLRMVIVAFLSCEGVVVVGLNTMLTSQPAPTATGLPAQVLVTAN</sequence>
<gene>
    <name evidence="2" type="ORF">UFOPK2992_01192</name>
</gene>